<reference evidence="1" key="1">
    <citation type="submission" date="2014-09" db="EMBL/GenBank/DDBJ databases">
        <authorList>
            <person name="Magalhaes I.L.F."/>
            <person name="Oliveira U."/>
            <person name="Santos F.R."/>
            <person name="Vidigal T.H.D.A."/>
            <person name="Brescovit A.D."/>
            <person name="Santos A.J."/>
        </authorList>
    </citation>
    <scope>NUCLEOTIDE SEQUENCE</scope>
    <source>
        <tissue evidence="1">Shoot tissue taken approximately 20 cm above the soil surface</tissue>
    </source>
</reference>
<organism evidence="1">
    <name type="scientific">Arundo donax</name>
    <name type="common">Giant reed</name>
    <name type="synonym">Donax arundinaceus</name>
    <dbReference type="NCBI Taxonomy" id="35708"/>
    <lineage>
        <taxon>Eukaryota</taxon>
        <taxon>Viridiplantae</taxon>
        <taxon>Streptophyta</taxon>
        <taxon>Embryophyta</taxon>
        <taxon>Tracheophyta</taxon>
        <taxon>Spermatophyta</taxon>
        <taxon>Magnoliopsida</taxon>
        <taxon>Liliopsida</taxon>
        <taxon>Poales</taxon>
        <taxon>Poaceae</taxon>
        <taxon>PACMAD clade</taxon>
        <taxon>Arundinoideae</taxon>
        <taxon>Arundineae</taxon>
        <taxon>Arundo</taxon>
    </lineage>
</organism>
<dbReference type="EMBL" id="GBRH01276665">
    <property type="protein sequence ID" value="JAD21230.1"/>
    <property type="molecule type" value="Transcribed_RNA"/>
</dbReference>
<name>A0A0A8Y7T8_ARUDO</name>
<evidence type="ECO:0000313" key="1">
    <source>
        <dbReference type="EMBL" id="JAD21230.1"/>
    </source>
</evidence>
<dbReference type="AlphaFoldDB" id="A0A0A8Y7T8"/>
<reference evidence="1" key="2">
    <citation type="journal article" date="2015" name="Data Brief">
        <title>Shoot transcriptome of the giant reed, Arundo donax.</title>
        <authorList>
            <person name="Barrero R.A."/>
            <person name="Guerrero F.D."/>
            <person name="Moolhuijzen P."/>
            <person name="Goolsby J.A."/>
            <person name="Tidwell J."/>
            <person name="Bellgard S.E."/>
            <person name="Bellgard M.I."/>
        </authorList>
    </citation>
    <scope>NUCLEOTIDE SEQUENCE</scope>
    <source>
        <tissue evidence="1">Shoot tissue taken approximately 20 cm above the soil surface</tissue>
    </source>
</reference>
<proteinExistence type="predicted"/>
<accession>A0A0A8Y7T8</accession>
<protein>
    <submittedName>
        <fullName evidence="1">Uncharacterized protein</fullName>
    </submittedName>
</protein>
<sequence>MAKNLDSLTAIEDFFHVTIYFAKVQSAFVQISGNLMDHQGT</sequence>